<dbReference type="InterPro" id="IPR023213">
    <property type="entry name" value="CAT-like_dom_sf"/>
</dbReference>
<dbReference type="InterPro" id="IPR001242">
    <property type="entry name" value="Condensation_dom"/>
</dbReference>
<dbReference type="Proteomes" id="UP000530234">
    <property type="component" value="Unassembled WGS sequence"/>
</dbReference>
<name>A0A7W3SZD6_9ACTN</name>
<dbReference type="Pfam" id="PF00668">
    <property type="entry name" value="Condensation"/>
    <property type="match status" value="1"/>
</dbReference>
<dbReference type="GO" id="GO:0044550">
    <property type="term" value="P:secondary metabolite biosynthetic process"/>
    <property type="evidence" value="ECO:0007669"/>
    <property type="project" value="TreeGrafter"/>
</dbReference>
<sequence length="425" mass="46570">MPGNWGKATPGPTSFVEMARLAGNYAHWHNLVYSAAWLTGRLELAALREAWRVLCLRHDVMRRAYVSPDEACTYEDVLTEVEFYTADTDDEALETMRRTLVGAPFSLDAIGLSRVVVVQCDDRRHLFGIALDHLITDLTSWNLLVSELGELYERVVAGERISCETEGSDSYQEFATLLRQEFSGRWGEERRAFWLAYTERFGTSSPLLPIAGARESEPALKIVRRALPADAHSRVRDLARHARATPFVVVTSAILAGMKKVTGASSVGVRVAHHGRALPHTAKTLGQFVQDVPMHLDGEPGGPLETVRDVFGQSLDVFEYGLPLGIVERSWGLDLTSSIGGHGTHVALDRSGESFPSSPLAGTQAEPVQLPAPGGHGLADPLIFAWWLDDADTRLVVRYDESLIATEAVDTIVDVAARFAVSDGR</sequence>
<dbReference type="GO" id="GO:0005737">
    <property type="term" value="C:cytoplasm"/>
    <property type="evidence" value="ECO:0007669"/>
    <property type="project" value="TreeGrafter"/>
</dbReference>
<dbReference type="GO" id="GO:0003824">
    <property type="term" value="F:catalytic activity"/>
    <property type="evidence" value="ECO:0007669"/>
    <property type="project" value="InterPro"/>
</dbReference>
<protein>
    <submittedName>
        <fullName evidence="2">Thioester reductase</fullName>
    </submittedName>
</protein>
<dbReference type="PANTHER" id="PTHR45527:SF1">
    <property type="entry name" value="FATTY ACID SYNTHASE"/>
    <property type="match status" value="1"/>
</dbReference>
<dbReference type="PANTHER" id="PTHR45527">
    <property type="entry name" value="NONRIBOSOMAL PEPTIDE SYNTHETASE"/>
    <property type="match status" value="1"/>
</dbReference>
<dbReference type="RefSeq" id="WP_182659713.1">
    <property type="nucleotide sequence ID" value="NZ_VKHS01000002.1"/>
</dbReference>
<dbReference type="GO" id="GO:0031177">
    <property type="term" value="F:phosphopantetheine binding"/>
    <property type="evidence" value="ECO:0007669"/>
    <property type="project" value="TreeGrafter"/>
</dbReference>
<dbReference type="EMBL" id="VKHS01000002">
    <property type="protein sequence ID" value="MBB0228002.1"/>
    <property type="molecule type" value="Genomic_DNA"/>
</dbReference>
<reference evidence="3" key="1">
    <citation type="submission" date="2019-10" db="EMBL/GenBank/DDBJ databases">
        <title>Streptomyces sp. nov., a novel actinobacterium isolated from alkaline environment.</title>
        <authorList>
            <person name="Golinska P."/>
        </authorList>
    </citation>
    <scope>NUCLEOTIDE SEQUENCE [LARGE SCALE GENOMIC DNA]</scope>
    <source>
        <strain evidence="3">DSM 42108</strain>
    </source>
</reference>
<evidence type="ECO:0000313" key="3">
    <source>
        <dbReference type="Proteomes" id="UP000530234"/>
    </source>
</evidence>
<evidence type="ECO:0000313" key="2">
    <source>
        <dbReference type="EMBL" id="MBB0228002.1"/>
    </source>
</evidence>
<proteinExistence type="predicted"/>
<dbReference type="Gene3D" id="3.30.559.10">
    <property type="entry name" value="Chloramphenicol acetyltransferase-like domain"/>
    <property type="match status" value="1"/>
</dbReference>
<gene>
    <name evidence="2" type="ORF">FOE67_00355</name>
</gene>
<feature type="domain" description="Condensation" evidence="1">
    <location>
        <begin position="36"/>
        <end position="317"/>
    </location>
</feature>
<evidence type="ECO:0000259" key="1">
    <source>
        <dbReference type="Pfam" id="PF00668"/>
    </source>
</evidence>
<dbReference type="SUPFAM" id="SSF52777">
    <property type="entry name" value="CoA-dependent acyltransferases"/>
    <property type="match status" value="2"/>
</dbReference>
<dbReference type="Gene3D" id="3.30.559.30">
    <property type="entry name" value="Nonribosomal peptide synthetase, condensation domain"/>
    <property type="match status" value="1"/>
</dbReference>
<accession>A0A7W3SZD6</accession>
<organism evidence="2 3">
    <name type="scientific">Streptomyces calidiresistens</name>
    <dbReference type="NCBI Taxonomy" id="1485586"/>
    <lineage>
        <taxon>Bacteria</taxon>
        <taxon>Bacillati</taxon>
        <taxon>Actinomycetota</taxon>
        <taxon>Actinomycetes</taxon>
        <taxon>Kitasatosporales</taxon>
        <taxon>Streptomycetaceae</taxon>
        <taxon>Streptomyces</taxon>
    </lineage>
</organism>
<dbReference type="AlphaFoldDB" id="A0A7W3SZD6"/>
<dbReference type="GO" id="GO:0008610">
    <property type="term" value="P:lipid biosynthetic process"/>
    <property type="evidence" value="ECO:0007669"/>
    <property type="project" value="UniProtKB-ARBA"/>
</dbReference>
<comment type="caution">
    <text evidence="2">The sequence shown here is derived from an EMBL/GenBank/DDBJ whole genome shotgun (WGS) entry which is preliminary data.</text>
</comment>
<keyword evidence="3" id="KW-1185">Reference proteome</keyword>
<dbReference type="GO" id="GO:0043041">
    <property type="term" value="P:amino acid activation for nonribosomal peptide biosynthetic process"/>
    <property type="evidence" value="ECO:0007669"/>
    <property type="project" value="TreeGrafter"/>
</dbReference>